<feature type="region of interest" description="Disordered" evidence="1">
    <location>
        <begin position="21"/>
        <end position="50"/>
    </location>
</feature>
<dbReference type="AlphaFoldDB" id="A0A9Q0J9Q8"/>
<name>A0A9Q0J9Q8_9ROSI</name>
<feature type="compositionally biased region" description="Basic and acidic residues" evidence="1">
    <location>
        <begin position="96"/>
        <end position="117"/>
    </location>
</feature>
<dbReference type="Proteomes" id="UP001141552">
    <property type="component" value="Unassembled WGS sequence"/>
</dbReference>
<keyword evidence="3" id="KW-1185">Reference proteome</keyword>
<evidence type="ECO:0000313" key="2">
    <source>
        <dbReference type="EMBL" id="KAJ4833623.1"/>
    </source>
</evidence>
<reference evidence="2" key="2">
    <citation type="journal article" date="2023" name="Plants (Basel)">
        <title>Annotation of the Turnera subulata (Passifloraceae) Draft Genome Reveals the S-Locus Evolved after the Divergence of Turneroideae from Passifloroideae in a Stepwise Manner.</title>
        <authorList>
            <person name="Henning P.M."/>
            <person name="Roalson E.H."/>
            <person name="Mir W."/>
            <person name="McCubbin A.G."/>
            <person name="Shore J.S."/>
        </authorList>
    </citation>
    <scope>NUCLEOTIDE SEQUENCE</scope>
    <source>
        <strain evidence="2">F60SS</strain>
    </source>
</reference>
<feature type="compositionally biased region" description="Acidic residues" evidence="1">
    <location>
        <begin position="71"/>
        <end position="87"/>
    </location>
</feature>
<dbReference type="EMBL" id="JAKUCV010004899">
    <property type="protein sequence ID" value="KAJ4833623.1"/>
    <property type="molecule type" value="Genomic_DNA"/>
</dbReference>
<evidence type="ECO:0000256" key="1">
    <source>
        <dbReference type="SAM" id="MobiDB-lite"/>
    </source>
</evidence>
<sequence length="127" mass="13924">MDPKKKKKADLPPYLLVEATGDSAEVGFDPNVGINQEDEDEDDAESCSCDVSDNNSRVINDIANGCEVDAQEGEVVEDNEEDREGEEVQQTGNGGLHERSCVSAESTREPVSEKEKSRRFWEACLAS</sequence>
<dbReference type="PANTHER" id="PTHR35726:SF4">
    <property type="entry name" value="GLUTAMIC ACID-RICH PROTEIN-LIKE"/>
    <property type="match status" value="1"/>
</dbReference>
<accession>A0A9Q0J9Q8</accession>
<feature type="region of interest" description="Disordered" evidence="1">
    <location>
        <begin position="71"/>
        <end position="117"/>
    </location>
</feature>
<feature type="compositionally biased region" description="Acidic residues" evidence="1">
    <location>
        <begin position="36"/>
        <end position="45"/>
    </location>
</feature>
<reference evidence="2" key="1">
    <citation type="submission" date="2022-02" db="EMBL/GenBank/DDBJ databases">
        <authorList>
            <person name="Henning P.M."/>
            <person name="McCubbin A.G."/>
            <person name="Shore J.S."/>
        </authorList>
    </citation>
    <scope>NUCLEOTIDE SEQUENCE</scope>
    <source>
        <strain evidence="2">F60SS</strain>
        <tissue evidence="2">Leaves</tissue>
    </source>
</reference>
<gene>
    <name evidence="2" type="ORF">Tsubulata_040094</name>
</gene>
<dbReference type="PANTHER" id="PTHR35726">
    <property type="entry name" value="GLUTAMIC ACID-RICH PROTEIN-LIKE"/>
    <property type="match status" value="1"/>
</dbReference>
<protein>
    <submittedName>
        <fullName evidence="2">Uncharacterized protein</fullName>
    </submittedName>
</protein>
<organism evidence="2 3">
    <name type="scientific">Turnera subulata</name>
    <dbReference type="NCBI Taxonomy" id="218843"/>
    <lineage>
        <taxon>Eukaryota</taxon>
        <taxon>Viridiplantae</taxon>
        <taxon>Streptophyta</taxon>
        <taxon>Embryophyta</taxon>
        <taxon>Tracheophyta</taxon>
        <taxon>Spermatophyta</taxon>
        <taxon>Magnoliopsida</taxon>
        <taxon>eudicotyledons</taxon>
        <taxon>Gunneridae</taxon>
        <taxon>Pentapetalae</taxon>
        <taxon>rosids</taxon>
        <taxon>fabids</taxon>
        <taxon>Malpighiales</taxon>
        <taxon>Passifloraceae</taxon>
        <taxon>Turnera</taxon>
    </lineage>
</organism>
<comment type="caution">
    <text evidence="2">The sequence shown here is derived from an EMBL/GenBank/DDBJ whole genome shotgun (WGS) entry which is preliminary data.</text>
</comment>
<dbReference type="OrthoDB" id="1077311at2759"/>
<evidence type="ECO:0000313" key="3">
    <source>
        <dbReference type="Proteomes" id="UP001141552"/>
    </source>
</evidence>
<proteinExistence type="predicted"/>